<dbReference type="Proteomes" id="UP001526201">
    <property type="component" value="Unassembled WGS sequence"/>
</dbReference>
<sequence length="104" mass="10122">MTLRVVPEGLAATSAAVEALTARLAAAHAAAAPLITAVIPPGADAVSLQTAAGFSAQGSEYSTVAAQGIEELGRSGVGTGESATSYATGDAQAAMTYLMARGGR</sequence>
<dbReference type="Gene3D" id="1.10.287.850">
    <property type="entry name" value="HP0062-like domain"/>
    <property type="match status" value="1"/>
</dbReference>
<evidence type="ECO:0000259" key="1">
    <source>
        <dbReference type="Pfam" id="PF00934"/>
    </source>
</evidence>
<proteinExistence type="predicted"/>
<dbReference type="SUPFAM" id="SSF140459">
    <property type="entry name" value="PE/PPE dimer-like"/>
    <property type="match status" value="1"/>
</dbReference>
<dbReference type="InterPro" id="IPR000084">
    <property type="entry name" value="PE-PGRS_N"/>
</dbReference>
<organism evidence="2 3">
    <name type="scientific">Mycolicibacterium komossense</name>
    <dbReference type="NCBI Taxonomy" id="1779"/>
    <lineage>
        <taxon>Bacteria</taxon>
        <taxon>Bacillati</taxon>
        <taxon>Actinomycetota</taxon>
        <taxon>Actinomycetes</taxon>
        <taxon>Mycobacteriales</taxon>
        <taxon>Mycobacteriaceae</taxon>
        <taxon>Mycolicibacterium</taxon>
    </lineage>
</organism>
<gene>
    <name evidence="2" type="ORF">H7J73_19790</name>
</gene>
<keyword evidence="3" id="KW-1185">Reference proteome</keyword>
<evidence type="ECO:0000313" key="3">
    <source>
        <dbReference type="Proteomes" id="UP001526201"/>
    </source>
</evidence>
<dbReference type="RefSeq" id="WP_264069369.1">
    <property type="nucleotide sequence ID" value="NZ_JACKTY010000032.1"/>
</dbReference>
<feature type="domain" description="PE" evidence="1">
    <location>
        <begin position="3"/>
        <end position="92"/>
    </location>
</feature>
<protein>
    <submittedName>
        <fullName evidence="2">PE family protein</fullName>
    </submittedName>
</protein>
<dbReference type="EMBL" id="JACKTY010000032">
    <property type="protein sequence ID" value="MCV7228257.1"/>
    <property type="molecule type" value="Genomic_DNA"/>
</dbReference>
<dbReference type="InterPro" id="IPR038332">
    <property type="entry name" value="PPE_sf"/>
</dbReference>
<comment type="caution">
    <text evidence="2">The sequence shown here is derived from an EMBL/GenBank/DDBJ whole genome shotgun (WGS) entry which is preliminary data.</text>
</comment>
<evidence type="ECO:0000313" key="2">
    <source>
        <dbReference type="EMBL" id="MCV7228257.1"/>
    </source>
</evidence>
<reference evidence="2 3" key="1">
    <citation type="journal article" date="2022" name="BMC Genomics">
        <title>Comparative genome analysis of mycobacteria focusing on tRNA and non-coding RNA.</title>
        <authorList>
            <person name="Behra P.R.K."/>
            <person name="Pettersson B.M.F."/>
            <person name="Ramesh M."/>
            <person name="Das S."/>
            <person name="Dasgupta S."/>
            <person name="Kirsebom L.A."/>
        </authorList>
    </citation>
    <scope>NUCLEOTIDE SEQUENCE [LARGE SCALE GENOMIC DNA]</scope>
    <source>
        <strain evidence="2 3">DSM 44078</strain>
    </source>
</reference>
<accession>A0ABT3CFJ0</accession>
<dbReference type="Pfam" id="PF00934">
    <property type="entry name" value="PE"/>
    <property type="match status" value="1"/>
</dbReference>
<name>A0ABT3CFJ0_9MYCO</name>